<evidence type="ECO:0000256" key="2">
    <source>
        <dbReference type="ARBA" id="ARBA00022525"/>
    </source>
</evidence>
<comment type="subcellular location">
    <subcellularLocation>
        <location evidence="1">Secreted</location>
    </subcellularLocation>
</comment>
<evidence type="ECO:0000256" key="4">
    <source>
        <dbReference type="ARBA" id="ARBA00034121"/>
    </source>
</evidence>
<name>A0A0P4VMV8_9HEMI</name>
<evidence type="ECO:0000313" key="6">
    <source>
        <dbReference type="EMBL" id="JAI53666.1"/>
    </source>
</evidence>
<evidence type="ECO:0000256" key="5">
    <source>
        <dbReference type="SAM" id="SignalP"/>
    </source>
</evidence>
<organism evidence="6">
    <name type="scientific">Rhodnius neglectus</name>
    <dbReference type="NCBI Taxonomy" id="72488"/>
    <lineage>
        <taxon>Eukaryota</taxon>
        <taxon>Metazoa</taxon>
        <taxon>Ecdysozoa</taxon>
        <taxon>Arthropoda</taxon>
        <taxon>Hexapoda</taxon>
        <taxon>Insecta</taxon>
        <taxon>Pterygota</taxon>
        <taxon>Neoptera</taxon>
        <taxon>Paraneoptera</taxon>
        <taxon>Hemiptera</taxon>
        <taxon>Heteroptera</taxon>
        <taxon>Panheteroptera</taxon>
        <taxon>Cimicomorpha</taxon>
        <taxon>Reduviidae</taxon>
        <taxon>Triatominae</taxon>
        <taxon>Rhodnius</taxon>
    </lineage>
</organism>
<dbReference type="InterPro" id="IPR005657">
    <property type="entry name" value="Triabi/Procalin"/>
</dbReference>
<comment type="similarity">
    <text evidence="4">Belongs to the calycin superfamily. Triabin family.</text>
</comment>
<dbReference type="GO" id="GO:0030682">
    <property type="term" value="P:symbiont-mediated perturbation of host defenses"/>
    <property type="evidence" value="ECO:0007669"/>
    <property type="project" value="InterPro"/>
</dbReference>
<evidence type="ECO:0000256" key="3">
    <source>
        <dbReference type="ARBA" id="ARBA00022729"/>
    </source>
</evidence>
<protein>
    <submittedName>
        <fullName evidence="6">Putative pallidipin-like lipocalin</fullName>
    </submittedName>
</protein>
<dbReference type="EMBL" id="GDKW01002929">
    <property type="protein sequence ID" value="JAI53666.1"/>
    <property type="molecule type" value="mRNA"/>
</dbReference>
<dbReference type="GO" id="GO:0005737">
    <property type="term" value="C:cytoplasm"/>
    <property type="evidence" value="ECO:0007669"/>
    <property type="project" value="TreeGrafter"/>
</dbReference>
<dbReference type="Pfam" id="PF03973">
    <property type="entry name" value="Triabin"/>
    <property type="match status" value="1"/>
</dbReference>
<dbReference type="InterPro" id="IPR012674">
    <property type="entry name" value="Calycin"/>
</dbReference>
<dbReference type="GO" id="GO:0006629">
    <property type="term" value="P:lipid metabolic process"/>
    <property type="evidence" value="ECO:0007669"/>
    <property type="project" value="TreeGrafter"/>
</dbReference>
<accession>A0A0P4VMV8</accession>
<proteinExistence type="evidence at transcript level"/>
<sequence length="206" mass="24132">MRKSLLLLSVVAIASSALAFDISDLFHKKYFPWSYGKCDHQHYIKDFDPNRFFRNHWYEHSSYGKYVFQVDGTCSAFESDIQENHINYLFYQYAPLLKKYAYLRGETDLTNTDSPNYYVQFNFLAGLANVKLPLRVLATDYDNYAIFYSCQEAFGFKAEMAWIATRERGDHSHDNKIKQQVTKAGFNYDHFIPQKSTDCGPDEPRL</sequence>
<keyword evidence="3 5" id="KW-0732">Signal</keyword>
<dbReference type="AlphaFoldDB" id="A0A0P4VMV8"/>
<dbReference type="PANTHER" id="PTHR10612">
    <property type="entry name" value="APOLIPOPROTEIN D"/>
    <property type="match status" value="1"/>
</dbReference>
<evidence type="ECO:0000256" key="1">
    <source>
        <dbReference type="ARBA" id="ARBA00004613"/>
    </source>
</evidence>
<feature type="chain" id="PRO_5006069939" evidence="5">
    <location>
        <begin position="20"/>
        <end position="206"/>
    </location>
</feature>
<dbReference type="GO" id="GO:0005576">
    <property type="term" value="C:extracellular region"/>
    <property type="evidence" value="ECO:0007669"/>
    <property type="project" value="UniProtKB-SubCell"/>
</dbReference>
<keyword evidence="2" id="KW-0964">Secreted</keyword>
<dbReference type="SUPFAM" id="SSF50814">
    <property type="entry name" value="Lipocalins"/>
    <property type="match status" value="1"/>
</dbReference>
<dbReference type="Gene3D" id="2.40.128.20">
    <property type="match status" value="1"/>
</dbReference>
<reference evidence="6" key="1">
    <citation type="journal article" date="2016" name="PLoS Negl. Trop. Dis.">
        <title>A Deep Insight into the Sialome of Rhodnius neglectus, a Vector of Chagas Disease.</title>
        <authorList>
            <person name="Santiago P.B."/>
            <person name="Assumpcao T.C."/>
            <person name="Araujo C.N."/>
            <person name="Bastos I.M."/>
            <person name="Neves D."/>
            <person name="Silva I.G."/>
            <person name="Charneau S."/>
            <person name="Queiroz R.M."/>
            <person name="Raiol T."/>
            <person name="Oliveira J.V."/>
            <person name="Sousa M.V."/>
            <person name="Calvo E."/>
            <person name="Ribeiro J.M."/>
            <person name="Santana J.M."/>
        </authorList>
    </citation>
    <scope>NUCLEOTIDE SEQUENCE</scope>
    <source>
        <tissue evidence="6">Salivary glands</tissue>
    </source>
</reference>
<dbReference type="GO" id="GO:0000302">
    <property type="term" value="P:response to reactive oxygen species"/>
    <property type="evidence" value="ECO:0007669"/>
    <property type="project" value="TreeGrafter"/>
</dbReference>
<feature type="signal peptide" evidence="5">
    <location>
        <begin position="1"/>
        <end position="19"/>
    </location>
</feature>
<dbReference type="PANTHER" id="PTHR10612:SF34">
    <property type="entry name" value="APOLIPOPROTEIN D"/>
    <property type="match status" value="1"/>
</dbReference>